<protein>
    <recommendedName>
        <fullName evidence="5">Integral membrane protein</fullName>
    </recommendedName>
</protein>
<evidence type="ECO:0000313" key="3">
    <source>
        <dbReference type="EMBL" id="GAA1805810.1"/>
    </source>
</evidence>
<feature type="compositionally biased region" description="Basic and acidic residues" evidence="1">
    <location>
        <begin position="1"/>
        <end position="12"/>
    </location>
</feature>
<keyword evidence="2" id="KW-0812">Transmembrane</keyword>
<comment type="caution">
    <text evidence="3">The sequence shown here is derived from an EMBL/GenBank/DDBJ whole genome shotgun (WGS) entry which is preliminary data.</text>
</comment>
<sequence>MHPPESEHRPAEAADGGLVYPGDRMPETLDRPPAASLSTLPGATIIRRIRRMILSALAVALVYSILGTASRGGCAGGSTDGFPEVNAGPADIAPACVQLNLRPSVIVFVAIAVTVIIAITLILRPGRSEASALRIIDRAVLVMIVGTLVWAAVTMVSFFAIPLDPPRPGESFMIPFTFGDVVVDITQ</sequence>
<keyword evidence="2" id="KW-0472">Membrane</keyword>
<evidence type="ECO:0000256" key="2">
    <source>
        <dbReference type="SAM" id="Phobius"/>
    </source>
</evidence>
<evidence type="ECO:0000313" key="4">
    <source>
        <dbReference type="Proteomes" id="UP001500002"/>
    </source>
</evidence>
<accession>A0ABN2M112</accession>
<feature type="transmembrane region" description="Helical" evidence="2">
    <location>
        <begin position="135"/>
        <end position="161"/>
    </location>
</feature>
<keyword evidence="2" id="KW-1133">Transmembrane helix</keyword>
<dbReference type="EMBL" id="BAAANJ010000004">
    <property type="protein sequence ID" value="GAA1805810.1"/>
    <property type="molecule type" value="Genomic_DNA"/>
</dbReference>
<feature type="transmembrane region" description="Helical" evidence="2">
    <location>
        <begin position="52"/>
        <end position="70"/>
    </location>
</feature>
<organism evidence="3 4">
    <name type="scientific">Agromyces neolithicus</name>
    <dbReference type="NCBI Taxonomy" id="269420"/>
    <lineage>
        <taxon>Bacteria</taxon>
        <taxon>Bacillati</taxon>
        <taxon>Actinomycetota</taxon>
        <taxon>Actinomycetes</taxon>
        <taxon>Micrococcales</taxon>
        <taxon>Microbacteriaceae</taxon>
        <taxon>Agromyces</taxon>
    </lineage>
</organism>
<name>A0ABN2M112_9MICO</name>
<gene>
    <name evidence="3" type="ORF">GCM10009749_12480</name>
</gene>
<evidence type="ECO:0008006" key="5">
    <source>
        <dbReference type="Google" id="ProtNLM"/>
    </source>
</evidence>
<feature type="transmembrane region" description="Helical" evidence="2">
    <location>
        <begin position="105"/>
        <end position="123"/>
    </location>
</feature>
<evidence type="ECO:0000256" key="1">
    <source>
        <dbReference type="SAM" id="MobiDB-lite"/>
    </source>
</evidence>
<keyword evidence="4" id="KW-1185">Reference proteome</keyword>
<feature type="region of interest" description="Disordered" evidence="1">
    <location>
        <begin position="1"/>
        <end position="33"/>
    </location>
</feature>
<reference evidence="3 4" key="1">
    <citation type="journal article" date="2019" name="Int. J. Syst. Evol. Microbiol.">
        <title>The Global Catalogue of Microorganisms (GCM) 10K type strain sequencing project: providing services to taxonomists for standard genome sequencing and annotation.</title>
        <authorList>
            <consortium name="The Broad Institute Genomics Platform"/>
            <consortium name="The Broad Institute Genome Sequencing Center for Infectious Disease"/>
            <person name="Wu L."/>
            <person name="Ma J."/>
        </authorList>
    </citation>
    <scope>NUCLEOTIDE SEQUENCE [LARGE SCALE GENOMIC DNA]</scope>
    <source>
        <strain evidence="3 4">JCM 14322</strain>
    </source>
</reference>
<proteinExistence type="predicted"/>
<dbReference type="Proteomes" id="UP001500002">
    <property type="component" value="Unassembled WGS sequence"/>
</dbReference>